<accession>A0ABX8LW81</accession>
<name>A0ABX8LW81_9GAMM</name>
<evidence type="ECO:0000256" key="2">
    <source>
        <dbReference type="SAM" id="Phobius"/>
    </source>
</evidence>
<keyword evidence="2" id="KW-0472">Membrane</keyword>
<sequence length="156" mass="17834">MKFNSHGYIVIALAFVSLLAYHYYGKYTRQLDTAVQLQSELLEQQNEIVSQQERIKLLSELDNKHIKEFADAKSEIDGLRDDVAIGHRWLRIAATCNQGKAGSSSRVGHAGTPQFTETAQQDYYDLLGMMAENEQQTKYLQEYIKTQCVMNDSLKH</sequence>
<proteinExistence type="predicted"/>
<protein>
    <submittedName>
        <fullName evidence="3">Peptidase</fullName>
    </submittedName>
</protein>
<dbReference type="RefSeq" id="WP_217469951.1">
    <property type="nucleotide sequence ID" value="NZ_CP020335.1"/>
</dbReference>
<feature type="transmembrane region" description="Helical" evidence="2">
    <location>
        <begin position="6"/>
        <end position="24"/>
    </location>
</feature>
<keyword evidence="2" id="KW-1133">Transmembrane helix</keyword>
<keyword evidence="2" id="KW-0812">Transmembrane</keyword>
<evidence type="ECO:0000313" key="3">
    <source>
        <dbReference type="EMBL" id="QXF34785.1"/>
    </source>
</evidence>
<dbReference type="Pfam" id="PF03245">
    <property type="entry name" value="Phage_lysis"/>
    <property type="match status" value="1"/>
</dbReference>
<organism evidence="3 4">
    <name type="scientific">Photorhabdus akhurstii</name>
    <dbReference type="NCBI Taxonomy" id="171438"/>
    <lineage>
        <taxon>Bacteria</taxon>
        <taxon>Pseudomonadati</taxon>
        <taxon>Pseudomonadota</taxon>
        <taxon>Gammaproteobacteria</taxon>
        <taxon>Enterobacterales</taxon>
        <taxon>Morganellaceae</taxon>
        <taxon>Photorhabdus</taxon>
    </lineage>
</organism>
<evidence type="ECO:0000313" key="4">
    <source>
        <dbReference type="Proteomes" id="UP000693715"/>
    </source>
</evidence>
<dbReference type="EMBL" id="CP020335">
    <property type="protein sequence ID" value="QXF34785.1"/>
    <property type="molecule type" value="Genomic_DNA"/>
</dbReference>
<keyword evidence="1" id="KW-0175">Coiled coil</keyword>
<feature type="coiled-coil region" evidence="1">
    <location>
        <begin position="34"/>
        <end position="61"/>
    </location>
</feature>
<reference evidence="3 4" key="1">
    <citation type="submission" date="2017-03" db="EMBL/GenBank/DDBJ databases">
        <title>Genome comparison of Photorhabdus luminescens strain 0813-124 phase variants.</title>
        <authorList>
            <person name="Chien C.-C."/>
            <person name="Chen W.-J."/>
            <person name="Shih M.-C."/>
            <person name="Hsieh F.-C."/>
        </authorList>
    </citation>
    <scope>NUCLEOTIDE SEQUENCE [LARGE SCALE GENOMIC DNA]</scope>
    <source>
        <strain evidence="3 4">0813-124 phase II</strain>
    </source>
</reference>
<gene>
    <name evidence="3" type="ORF">B0X70_17620</name>
</gene>
<keyword evidence="4" id="KW-1185">Reference proteome</keyword>
<dbReference type="InterPro" id="IPR004929">
    <property type="entry name" value="I-spanin"/>
</dbReference>
<dbReference type="Proteomes" id="UP000693715">
    <property type="component" value="Chromosome"/>
</dbReference>
<evidence type="ECO:0000256" key="1">
    <source>
        <dbReference type="SAM" id="Coils"/>
    </source>
</evidence>